<reference evidence="12 13" key="1">
    <citation type="submission" date="2014-06" db="EMBL/GenBank/DDBJ databases">
        <authorList>
            <person name="Swart Estienne"/>
        </authorList>
    </citation>
    <scope>NUCLEOTIDE SEQUENCE [LARGE SCALE GENOMIC DNA]</scope>
    <source>
        <strain evidence="12 13">130c</strain>
    </source>
</reference>
<keyword evidence="3" id="KW-0723">Serine/threonine-protein kinase</keyword>
<protein>
    <recommendedName>
        <fullName evidence="2">non-specific serine/threonine protein kinase</fullName>
        <ecNumber evidence="2">2.7.11.1</ecNumber>
    </recommendedName>
</protein>
<dbReference type="PANTHER" id="PTHR43895">
    <property type="entry name" value="CALCIUM/CALMODULIN-DEPENDENT PROTEIN KINASE KINASE-RELATED"/>
    <property type="match status" value="1"/>
</dbReference>
<gene>
    <name evidence="12" type="primary">Contig17860.g18982</name>
    <name evidence="12" type="ORF">STYLEM_14327</name>
</gene>
<dbReference type="Gene3D" id="1.10.510.10">
    <property type="entry name" value="Transferase(Phosphotransferase) domain 1"/>
    <property type="match status" value="1"/>
</dbReference>
<dbReference type="OMA" id="HRITMAQ"/>
<feature type="region of interest" description="Disordered" evidence="10">
    <location>
        <begin position="284"/>
        <end position="307"/>
    </location>
</feature>
<evidence type="ECO:0000256" key="7">
    <source>
        <dbReference type="ARBA" id="ARBA00022840"/>
    </source>
</evidence>
<dbReference type="Proteomes" id="UP000039865">
    <property type="component" value="Unassembled WGS sequence"/>
</dbReference>
<keyword evidence="6 12" id="KW-0418">Kinase</keyword>
<dbReference type="PROSITE" id="PS50011">
    <property type="entry name" value="PROTEIN_KINASE_DOM"/>
    <property type="match status" value="1"/>
</dbReference>
<dbReference type="GO" id="GO:0007165">
    <property type="term" value="P:signal transduction"/>
    <property type="evidence" value="ECO:0007669"/>
    <property type="project" value="TreeGrafter"/>
</dbReference>
<dbReference type="FunFam" id="1.10.510.10:FF:000571">
    <property type="entry name" value="Maternal embryonic leucine zipper kinase"/>
    <property type="match status" value="1"/>
</dbReference>
<evidence type="ECO:0000256" key="9">
    <source>
        <dbReference type="ARBA" id="ARBA00048679"/>
    </source>
</evidence>
<dbReference type="PANTHER" id="PTHR43895:SF32">
    <property type="entry name" value="SERINE_THREONINE-PROTEIN KINASE CHK1"/>
    <property type="match status" value="1"/>
</dbReference>
<keyword evidence="5" id="KW-0547">Nucleotide-binding</keyword>
<evidence type="ECO:0000256" key="4">
    <source>
        <dbReference type="ARBA" id="ARBA00022679"/>
    </source>
</evidence>
<dbReference type="OrthoDB" id="310923at2759"/>
<dbReference type="AlphaFoldDB" id="A0A078AWR5"/>
<feature type="compositionally biased region" description="Polar residues" evidence="10">
    <location>
        <begin position="284"/>
        <end position="295"/>
    </location>
</feature>
<dbReference type="GO" id="GO:0005524">
    <property type="term" value="F:ATP binding"/>
    <property type="evidence" value="ECO:0007669"/>
    <property type="project" value="UniProtKB-KW"/>
</dbReference>
<organism evidence="12 13">
    <name type="scientific">Stylonychia lemnae</name>
    <name type="common">Ciliate</name>
    <dbReference type="NCBI Taxonomy" id="5949"/>
    <lineage>
        <taxon>Eukaryota</taxon>
        <taxon>Sar</taxon>
        <taxon>Alveolata</taxon>
        <taxon>Ciliophora</taxon>
        <taxon>Intramacronucleata</taxon>
        <taxon>Spirotrichea</taxon>
        <taxon>Stichotrichia</taxon>
        <taxon>Sporadotrichida</taxon>
        <taxon>Oxytrichidae</taxon>
        <taxon>Stylonychinae</taxon>
        <taxon>Stylonychia</taxon>
    </lineage>
</organism>
<dbReference type="InterPro" id="IPR000719">
    <property type="entry name" value="Prot_kinase_dom"/>
</dbReference>
<dbReference type="InterPro" id="IPR008271">
    <property type="entry name" value="Ser/Thr_kinase_AS"/>
</dbReference>
<dbReference type="EC" id="2.7.11.1" evidence="2"/>
<keyword evidence="4" id="KW-0808">Transferase</keyword>
<dbReference type="EMBL" id="CCKQ01013573">
    <property type="protein sequence ID" value="CDW85253.1"/>
    <property type="molecule type" value="Genomic_DNA"/>
</dbReference>
<feature type="domain" description="Protein kinase" evidence="11">
    <location>
        <begin position="1"/>
        <end position="211"/>
    </location>
</feature>
<comment type="subunit">
    <text evidence="1">Monomer.</text>
</comment>
<evidence type="ECO:0000256" key="1">
    <source>
        <dbReference type="ARBA" id="ARBA00011245"/>
    </source>
</evidence>
<evidence type="ECO:0000256" key="3">
    <source>
        <dbReference type="ARBA" id="ARBA00022527"/>
    </source>
</evidence>
<dbReference type="SMART" id="SM00220">
    <property type="entry name" value="S_TKc"/>
    <property type="match status" value="1"/>
</dbReference>
<evidence type="ECO:0000256" key="6">
    <source>
        <dbReference type="ARBA" id="ARBA00022777"/>
    </source>
</evidence>
<sequence length="307" mass="34839">MIDHPNVVKLVEVLGNNTKIFIVLELINGGDLFDKIKEQTTGLSEQQTREYFKQILSAVEYCHKMSVFHRDLKPENILVDDNNQLKISDFGLSSFNPKTTYPNLSNTTCGTLSYISPEILKNEPYDAKFTDIWSLGVILYYMLVGKLPFDSKDMKKQLEKIIIGDFIFPATVHGKPAKKVTKHAKTLIQAILNPNPRKRPSLQSIMRSKWIMEANESSSEDEFNESNQINSLELRLVKQGGEDSKVQEVVPNSLLVPQKSFLHKHSLKKGIVQATQYSSRNLYQNASQQKGTPSPRSILLSDKDKLK</sequence>
<accession>A0A078AWR5</accession>
<evidence type="ECO:0000256" key="5">
    <source>
        <dbReference type="ARBA" id="ARBA00022741"/>
    </source>
</evidence>
<evidence type="ECO:0000256" key="8">
    <source>
        <dbReference type="ARBA" id="ARBA00047899"/>
    </source>
</evidence>
<keyword evidence="13" id="KW-1185">Reference proteome</keyword>
<dbReference type="Pfam" id="PF00069">
    <property type="entry name" value="Pkinase"/>
    <property type="match status" value="1"/>
</dbReference>
<dbReference type="SUPFAM" id="SSF56112">
    <property type="entry name" value="Protein kinase-like (PK-like)"/>
    <property type="match status" value="1"/>
</dbReference>
<evidence type="ECO:0000313" key="12">
    <source>
        <dbReference type="EMBL" id="CDW85253.1"/>
    </source>
</evidence>
<evidence type="ECO:0000313" key="13">
    <source>
        <dbReference type="Proteomes" id="UP000039865"/>
    </source>
</evidence>
<proteinExistence type="predicted"/>
<keyword evidence="7" id="KW-0067">ATP-binding</keyword>
<comment type="catalytic activity">
    <reaction evidence="9">
        <text>L-seryl-[protein] + ATP = O-phospho-L-seryl-[protein] + ADP + H(+)</text>
        <dbReference type="Rhea" id="RHEA:17989"/>
        <dbReference type="Rhea" id="RHEA-COMP:9863"/>
        <dbReference type="Rhea" id="RHEA-COMP:11604"/>
        <dbReference type="ChEBI" id="CHEBI:15378"/>
        <dbReference type="ChEBI" id="CHEBI:29999"/>
        <dbReference type="ChEBI" id="CHEBI:30616"/>
        <dbReference type="ChEBI" id="CHEBI:83421"/>
        <dbReference type="ChEBI" id="CHEBI:456216"/>
        <dbReference type="EC" id="2.7.11.1"/>
    </reaction>
</comment>
<dbReference type="PROSITE" id="PS00108">
    <property type="entry name" value="PROTEIN_KINASE_ST"/>
    <property type="match status" value="1"/>
</dbReference>
<evidence type="ECO:0000256" key="10">
    <source>
        <dbReference type="SAM" id="MobiDB-lite"/>
    </source>
</evidence>
<dbReference type="GO" id="GO:0004674">
    <property type="term" value="F:protein serine/threonine kinase activity"/>
    <property type="evidence" value="ECO:0007669"/>
    <property type="project" value="UniProtKB-KW"/>
</dbReference>
<dbReference type="InParanoid" id="A0A078AWR5"/>
<dbReference type="InterPro" id="IPR011009">
    <property type="entry name" value="Kinase-like_dom_sf"/>
</dbReference>
<comment type="catalytic activity">
    <reaction evidence="8">
        <text>L-threonyl-[protein] + ATP = O-phospho-L-threonyl-[protein] + ADP + H(+)</text>
        <dbReference type="Rhea" id="RHEA:46608"/>
        <dbReference type="Rhea" id="RHEA-COMP:11060"/>
        <dbReference type="Rhea" id="RHEA-COMP:11605"/>
        <dbReference type="ChEBI" id="CHEBI:15378"/>
        <dbReference type="ChEBI" id="CHEBI:30013"/>
        <dbReference type="ChEBI" id="CHEBI:30616"/>
        <dbReference type="ChEBI" id="CHEBI:61977"/>
        <dbReference type="ChEBI" id="CHEBI:456216"/>
        <dbReference type="EC" id="2.7.11.1"/>
    </reaction>
</comment>
<evidence type="ECO:0000256" key="2">
    <source>
        <dbReference type="ARBA" id="ARBA00012513"/>
    </source>
</evidence>
<evidence type="ECO:0000259" key="11">
    <source>
        <dbReference type="PROSITE" id="PS50011"/>
    </source>
</evidence>
<name>A0A078AWR5_STYLE</name>